<dbReference type="Proteomes" id="UP000001137">
    <property type="component" value="Chromosome"/>
</dbReference>
<dbReference type="KEGG" id="cma:Cmaq_1915"/>
<evidence type="ECO:0000313" key="3">
    <source>
        <dbReference type="EMBL" id="ABW02732.1"/>
    </source>
</evidence>
<evidence type="ECO:0000256" key="2">
    <source>
        <dbReference type="SAM" id="Phobius"/>
    </source>
</evidence>
<proteinExistence type="predicted"/>
<organism evidence="3 4">
    <name type="scientific">Caldivirga maquilingensis (strain ATCC 700844 / DSM 13496 / JCM 10307 / IC-167)</name>
    <dbReference type="NCBI Taxonomy" id="397948"/>
    <lineage>
        <taxon>Archaea</taxon>
        <taxon>Thermoproteota</taxon>
        <taxon>Thermoprotei</taxon>
        <taxon>Thermoproteales</taxon>
        <taxon>Thermoproteaceae</taxon>
        <taxon>Caldivirga</taxon>
    </lineage>
</organism>
<sequence>MYPVLYFLLEAAVVYVLVAVIMYVSWRMGGDDVLLASAISSYLMLLTVSQFLASKIMYIGYANLPSGTVTYSATVATLDVLTLKFGRRTGYWVVRIAALLQLGLWAIIQLAIYAPPAPFWSMQNAFASIVGESARIAVASVTAFFTAESLDVHLVSRIMGNVFKRVGVSDPISMTVDSLVFVPIAFYGVMPLPALLSTMLGLILGKLTLVPLTIGAVAANRSALKYAPVIQVRK</sequence>
<dbReference type="EMBL" id="CP000852">
    <property type="protein sequence ID" value="ABW02732.1"/>
    <property type="molecule type" value="Genomic_DNA"/>
</dbReference>
<dbReference type="AlphaFoldDB" id="A8MBJ9"/>
<dbReference type="GeneID" id="5709297"/>
<dbReference type="Pfam" id="PF02592">
    <property type="entry name" value="Vut_1"/>
    <property type="match status" value="1"/>
</dbReference>
<dbReference type="eggNOG" id="arCOG04284">
    <property type="taxonomic scope" value="Archaea"/>
</dbReference>
<feature type="transmembrane region" description="Helical" evidence="2">
    <location>
        <begin position="93"/>
        <end position="113"/>
    </location>
</feature>
<feature type="transmembrane region" description="Helical" evidence="2">
    <location>
        <begin position="33"/>
        <end position="52"/>
    </location>
</feature>
<feature type="transmembrane region" description="Helical" evidence="2">
    <location>
        <begin position="6"/>
        <end position="26"/>
    </location>
</feature>
<keyword evidence="4" id="KW-1185">Reference proteome</keyword>
<dbReference type="RefSeq" id="WP_012186951.1">
    <property type="nucleotide sequence ID" value="NC_009954.1"/>
</dbReference>
<keyword evidence="2" id="KW-1133">Transmembrane helix</keyword>
<dbReference type="PANTHER" id="PTHR34300">
    <property type="entry name" value="QUEUOSINE PRECURSOR TRANSPORTER-RELATED"/>
    <property type="match status" value="1"/>
</dbReference>
<dbReference type="HOGENOM" id="CLU_099322_0_0_2"/>
<dbReference type="InterPro" id="IPR003744">
    <property type="entry name" value="YhhQ"/>
</dbReference>
<evidence type="ECO:0000313" key="4">
    <source>
        <dbReference type="Proteomes" id="UP000001137"/>
    </source>
</evidence>
<reference evidence="3 4" key="1">
    <citation type="submission" date="2007-10" db="EMBL/GenBank/DDBJ databases">
        <title>Complete sequence of Caldivirga maquilingensis IC-167.</title>
        <authorList>
            <consortium name="US DOE Joint Genome Institute"/>
            <person name="Copeland A."/>
            <person name="Lucas S."/>
            <person name="Lapidus A."/>
            <person name="Barry K."/>
            <person name="Glavina del Rio T."/>
            <person name="Dalin E."/>
            <person name="Tice H."/>
            <person name="Pitluck S."/>
            <person name="Saunders E."/>
            <person name="Brettin T."/>
            <person name="Bruce D."/>
            <person name="Detter J.C."/>
            <person name="Han C."/>
            <person name="Schmutz J."/>
            <person name="Larimer F."/>
            <person name="Land M."/>
            <person name="Hauser L."/>
            <person name="Kyrpides N."/>
            <person name="Ivanova N."/>
            <person name="Biddle J.F."/>
            <person name="Zhang Z."/>
            <person name="Fitz-Gibbon S.T."/>
            <person name="Lowe T.M."/>
            <person name="Saltikov C."/>
            <person name="House C.H."/>
            <person name="Richardson P."/>
        </authorList>
    </citation>
    <scope>NUCLEOTIDE SEQUENCE [LARGE SCALE GENOMIC DNA]</scope>
    <source>
        <strain evidence="4">ATCC 700844 / DSM 13496 / JCM 10307 / IC-167</strain>
    </source>
</reference>
<gene>
    <name evidence="3" type="ordered locus">Cmaq_1915</name>
</gene>
<dbReference type="OrthoDB" id="27816at2157"/>
<protein>
    <recommendedName>
        <fullName evidence="1">Queuosine precursor transporter</fullName>
    </recommendedName>
</protein>
<name>A8MBJ9_CALMQ</name>
<evidence type="ECO:0000256" key="1">
    <source>
        <dbReference type="NCBIfam" id="TIGR00697"/>
    </source>
</evidence>
<keyword evidence="2" id="KW-0472">Membrane</keyword>
<keyword evidence="2" id="KW-0812">Transmembrane</keyword>
<feature type="transmembrane region" description="Helical" evidence="2">
    <location>
        <begin position="58"/>
        <end position="81"/>
    </location>
</feature>
<dbReference type="PANTHER" id="PTHR34300:SF2">
    <property type="entry name" value="QUEUOSINE PRECURSOR TRANSPORTER-RELATED"/>
    <property type="match status" value="1"/>
</dbReference>
<dbReference type="NCBIfam" id="TIGR00697">
    <property type="entry name" value="queuosine precursor transporter"/>
    <property type="match status" value="1"/>
</dbReference>
<accession>A8MBJ9</accession>
<dbReference type="STRING" id="397948.Cmaq_1915"/>